<keyword evidence="2" id="KW-0663">Pyridoxal phosphate</keyword>
<dbReference type="EMBL" id="JZXN01000016">
    <property type="protein sequence ID" value="KKB26829.1"/>
    <property type="molecule type" value="Genomic_DNA"/>
</dbReference>
<dbReference type="InterPro" id="IPR015424">
    <property type="entry name" value="PyrdxlP-dep_Trfase"/>
</dbReference>
<keyword evidence="5" id="KW-1185">Reference proteome</keyword>
<reference evidence="4 5" key="1">
    <citation type="submission" date="2015-03" db="EMBL/GenBank/DDBJ databases">
        <title>Genome sequence of Mycoplasma meleagridis strain ATCC 25294.</title>
        <authorList>
            <person name="Yacoub E."/>
            <person name="Blanchard A."/>
            <person name="Sirand-Pugnet P."/>
            <person name="Mardassi B.B.A."/>
        </authorList>
    </citation>
    <scope>NUCLEOTIDE SEQUENCE [LARGE SCALE GENOMIC DNA]</scope>
    <source>
        <strain evidence="4 5">ATCC 25294</strain>
    </source>
</reference>
<sequence>MNNIRNFFPILEKITFLDNAALSQKPLLAIEREKDFYLNYAVSTRTSESPIGIQNNLIITQVKDKVRKLLKIKNDENVIFTSGSTDSLNKLALMLENYLNKNDEIIISEYNHSSNIAPWIKIANTKGAKVIFSDDILSKITNKTKLITLSQINNSFEYKLDLKKIYEIAYKKDILVINDAAQAIVSEEVNFSNCDAIVFSTNKFYGPTGFGILAFNEKIKRIIEPIFLGGGMVDKIDSNCDIIFKKGELAFEPGTPNLAAIHMFNGSLDFFNTFLGYKKSKKQLLLLSNYLFDKLKEIPQIKLYNSRDSHIIIFNIQNINAQDIAHYLGTKNIYVRSGIFCAQYLKNKLDESSFVRISLGVYNNKKDCDNLIKALKDEIDKGGNFLVI</sequence>
<evidence type="ECO:0000256" key="2">
    <source>
        <dbReference type="ARBA" id="ARBA00022898"/>
    </source>
</evidence>
<dbReference type="RefSeq" id="WP_046096928.1">
    <property type="nucleotide sequence ID" value="NZ_JZXN01000016.1"/>
</dbReference>
<accession>A0A0F5H0M2</accession>
<dbReference type="PANTHER" id="PTHR43586:SF8">
    <property type="entry name" value="CYSTEINE DESULFURASE 1, CHLOROPLASTIC"/>
    <property type="match status" value="1"/>
</dbReference>
<protein>
    <submittedName>
        <fullName evidence="4">Cysteine desulfurase, SufS subfamily</fullName>
    </submittedName>
</protein>
<proteinExistence type="predicted"/>
<organism evidence="4 5">
    <name type="scientific">Mycoplasmopsis meleagridis ATCC 25294</name>
    <dbReference type="NCBI Taxonomy" id="1264554"/>
    <lineage>
        <taxon>Bacteria</taxon>
        <taxon>Bacillati</taxon>
        <taxon>Mycoplasmatota</taxon>
        <taxon>Mycoplasmoidales</taxon>
        <taxon>Metamycoplasmataceae</taxon>
        <taxon>Mycoplasmopsis</taxon>
    </lineage>
</organism>
<dbReference type="Gene3D" id="3.40.640.10">
    <property type="entry name" value="Type I PLP-dependent aspartate aminotransferase-like (Major domain)"/>
    <property type="match status" value="1"/>
</dbReference>
<dbReference type="Proteomes" id="UP000033750">
    <property type="component" value="Unassembled WGS sequence"/>
</dbReference>
<evidence type="ECO:0000313" key="5">
    <source>
        <dbReference type="Proteomes" id="UP000033750"/>
    </source>
</evidence>
<dbReference type="Pfam" id="PF00266">
    <property type="entry name" value="Aminotran_5"/>
    <property type="match status" value="1"/>
</dbReference>
<feature type="domain" description="Aminotransferase class V" evidence="3">
    <location>
        <begin position="16"/>
        <end position="371"/>
    </location>
</feature>
<comment type="cofactor">
    <cofactor evidence="1">
        <name>pyridoxal 5'-phosphate</name>
        <dbReference type="ChEBI" id="CHEBI:597326"/>
    </cofactor>
</comment>
<evidence type="ECO:0000259" key="3">
    <source>
        <dbReference type="Pfam" id="PF00266"/>
    </source>
</evidence>
<comment type="caution">
    <text evidence="4">The sequence shown here is derived from an EMBL/GenBank/DDBJ whole genome shotgun (WGS) entry which is preliminary data.</text>
</comment>
<dbReference type="PANTHER" id="PTHR43586">
    <property type="entry name" value="CYSTEINE DESULFURASE"/>
    <property type="match status" value="1"/>
</dbReference>
<name>A0A0F5H0M2_9BACT</name>
<dbReference type="Gene3D" id="3.90.1150.10">
    <property type="entry name" value="Aspartate Aminotransferase, domain 1"/>
    <property type="match status" value="1"/>
</dbReference>
<gene>
    <name evidence="4" type="ORF">MMELEA_05110</name>
</gene>
<evidence type="ECO:0000313" key="4">
    <source>
        <dbReference type="EMBL" id="KKB26829.1"/>
    </source>
</evidence>
<dbReference type="InterPro" id="IPR015421">
    <property type="entry name" value="PyrdxlP-dep_Trfase_major"/>
</dbReference>
<evidence type="ECO:0000256" key="1">
    <source>
        <dbReference type="ARBA" id="ARBA00001933"/>
    </source>
</evidence>
<dbReference type="InterPro" id="IPR000192">
    <property type="entry name" value="Aminotrans_V_dom"/>
</dbReference>
<dbReference type="PATRIC" id="fig|1264554.4.peg.455"/>
<dbReference type="InterPro" id="IPR015422">
    <property type="entry name" value="PyrdxlP-dep_Trfase_small"/>
</dbReference>
<dbReference type="AlphaFoldDB" id="A0A0F5H0M2"/>
<dbReference type="STRING" id="29561.MM26B8_02270"/>
<dbReference type="SUPFAM" id="SSF53383">
    <property type="entry name" value="PLP-dependent transferases"/>
    <property type="match status" value="1"/>
</dbReference>